<dbReference type="OrthoDB" id="9768066at2"/>
<evidence type="ECO:0000313" key="2">
    <source>
        <dbReference type="EMBL" id="QDU61422.1"/>
    </source>
</evidence>
<feature type="compositionally biased region" description="Basic and acidic residues" evidence="1">
    <location>
        <begin position="109"/>
        <end position="120"/>
    </location>
</feature>
<protein>
    <submittedName>
        <fullName evidence="2">Uncharacterized protein</fullName>
    </submittedName>
</protein>
<sequence>MAVEVFGIRHHGPGCARSLVMALRQMRPDIVLVEGPPDADDIIEFVGREKLKPPVAILVYPPDEPKRAVFYPFALFSPEWQALQYARAAGVPSRFIDLPLRQRFAMDRAAKEMSAERENDGETDEEHDAERGLEDESFPLDEDPLGALALAAGYQDRELWWEHQIEQRIDPTGLFQGIMEAMTELRQGKAKEPGSARHHDEAEREASMRQGIRKAIKEGFERIAVVCGAWHAPALVGKQTATADARVLKGLPRTKVATTWVPWTHSRLSYRSGYGAGIRSPGWYEHLWNSAEGAPVRWVTRAARLLRDDDLDASSASVIETVRLAEAMAALRELPMPGLEELTESVQAVLCQGEPSPLALIRDRLEIGDRIGDVPDDTPMVPIQKDLETLSKRLRLKATSEIKTLDLDLRKENDRARSLLFHRLDLIGVPWATKERVRGKSGTFHEIWQLQWQVEFVVQLIDASVWGNTIEEASAARVSHDALKSEDLPTLSELLDGAVLAELPDAIETILSRLQAIAAVSADVRHLMESLAPLANLLRYGDVRQTPTQQIRPIIEGFFERIVVGLVPACSSLDDEAASQMCRSIGSVHESLHLLDVEGFQQEWEETLFALTDDETIHGLVRGWTCRLLLERRAISDEELCRRARLALSRAVPPHQSATWLEGLLTGSGQVLLHEDGLWLALDEWLAGLSGDVFTELVPLLRRAFAGFQGPERRAMGEKVKSLEHRRGTAARGRPRAVEGIAVDHERARLVLPVLAHLLGVDINHPSSEEGSDR</sequence>
<feature type="region of interest" description="Disordered" evidence="1">
    <location>
        <begin position="189"/>
        <end position="209"/>
    </location>
</feature>
<dbReference type="InterPro" id="IPR043737">
    <property type="entry name" value="DUF5682"/>
</dbReference>
<dbReference type="RefSeq" id="WP_145258018.1">
    <property type="nucleotide sequence ID" value="NZ_CP036279.1"/>
</dbReference>
<gene>
    <name evidence="2" type="ORF">Pan216_22780</name>
</gene>
<keyword evidence="3" id="KW-1185">Reference proteome</keyword>
<organism evidence="2 3">
    <name type="scientific">Kolteria novifilia</name>
    <dbReference type="NCBI Taxonomy" id="2527975"/>
    <lineage>
        <taxon>Bacteria</taxon>
        <taxon>Pseudomonadati</taxon>
        <taxon>Planctomycetota</taxon>
        <taxon>Planctomycetia</taxon>
        <taxon>Kolteriales</taxon>
        <taxon>Kolteriaceae</taxon>
        <taxon>Kolteria</taxon>
    </lineage>
</organism>
<dbReference type="AlphaFoldDB" id="A0A518B3B1"/>
<dbReference type="Proteomes" id="UP000317093">
    <property type="component" value="Chromosome"/>
</dbReference>
<evidence type="ECO:0000313" key="3">
    <source>
        <dbReference type="Proteomes" id="UP000317093"/>
    </source>
</evidence>
<evidence type="ECO:0000256" key="1">
    <source>
        <dbReference type="SAM" id="MobiDB-lite"/>
    </source>
</evidence>
<proteinExistence type="predicted"/>
<feature type="region of interest" description="Disordered" evidence="1">
    <location>
        <begin position="109"/>
        <end position="139"/>
    </location>
</feature>
<name>A0A518B3B1_9BACT</name>
<feature type="compositionally biased region" description="Basic and acidic residues" evidence="1">
    <location>
        <begin position="189"/>
        <end position="207"/>
    </location>
</feature>
<reference evidence="2 3" key="1">
    <citation type="submission" date="2019-02" db="EMBL/GenBank/DDBJ databases">
        <title>Deep-cultivation of Planctomycetes and their phenomic and genomic characterization uncovers novel biology.</title>
        <authorList>
            <person name="Wiegand S."/>
            <person name="Jogler M."/>
            <person name="Boedeker C."/>
            <person name="Pinto D."/>
            <person name="Vollmers J."/>
            <person name="Rivas-Marin E."/>
            <person name="Kohn T."/>
            <person name="Peeters S.H."/>
            <person name="Heuer A."/>
            <person name="Rast P."/>
            <person name="Oberbeckmann S."/>
            <person name="Bunk B."/>
            <person name="Jeske O."/>
            <person name="Meyerdierks A."/>
            <person name="Storesund J.E."/>
            <person name="Kallscheuer N."/>
            <person name="Luecker S."/>
            <person name="Lage O.M."/>
            <person name="Pohl T."/>
            <person name="Merkel B.J."/>
            <person name="Hornburger P."/>
            <person name="Mueller R.-W."/>
            <person name="Bruemmer F."/>
            <person name="Labrenz M."/>
            <person name="Spormann A.M."/>
            <person name="Op den Camp H."/>
            <person name="Overmann J."/>
            <person name="Amann R."/>
            <person name="Jetten M.S.M."/>
            <person name="Mascher T."/>
            <person name="Medema M.H."/>
            <person name="Devos D.P."/>
            <person name="Kaster A.-K."/>
            <person name="Ovreas L."/>
            <person name="Rohde M."/>
            <person name="Galperin M.Y."/>
            <person name="Jogler C."/>
        </authorList>
    </citation>
    <scope>NUCLEOTIDE SEQUENCE [LARGE SCALE GENOMIC DNA]</scope>
    <source>
        <strain evidence="2 3">Pan216</strain>
    </source>
</reference>
<dbReference type="Pfam" id="PF18934">
    <property type="entry name" value="DUF5682"/>
    <property type="match status" value="1"/>
</dbReference>
<accession>A0A518B3B1</accession>
<dbReference type="EMBL" id="CP036279">
    <property type="protein sequence ID" value="QDU61422.1"/>
    <property type="molecule type" value="Genomic_DNA"/>
</dbReference>
<dbReference type="KEGG" id="knv:Pan216_22780"/>